<dbReference type="EMBL" id="JAVRFJ010000007">
    <property type="protein sequence ID" value="MDT0567866.1"/>
    <property type="molecule type" value="Genomic_DNA"/>
</dbReference>
<sequence length="254" mass="27637">MNKNFPHAVRVIRAALASAANDPAAAIAQALNEARLLVDPERSYGTVLHRTAAGGWSQDPQAQPHPERELTDLEQQAVAWDQSRERARLVAAAIQQHAGQHPAFQSIRTDGDRVLVALQITGQAQWSEWRRYFGITHDAERPMPHAVGGDGYRDGVRVSVVAYDVPQVRARAAQAAKRPFLVDGVVYDLALPQRDSNGDVWYFQGQQTEDGMPLMSADGRPERCSLANIVAQVGPLLSVRTPVTPIAAKGGETA</sequence>
<accession>A0ABU2YU68</accession>
<keyword evidence="2" id="KW-1185">Reference proteome</keyword>
<name>A0ABU2YU68_9ACTN</name>
<dbReference type="RefSeq" id="WP_052146357.1">
    <property type="nucleotide sequence ID" value="NZ_JAVRFJ010000007.1"/>
</dbReference>
<dbReference type="NCBIfam" id="NF038082">
    <property type="entry name" value="phiSA1p31"/>
    <property type="match status" value="1"/>
</dbReference>
<dbReference type="Proteomes" id="UP001180737">
    <property type="component" value="Unassembled WGS sequence"/>
</dbReference>
<protein>
    <submittedName>
        <fullName evidence="1">BN159_2729 family protein</fullName>
    </submittedName>
</protein>
<dbReference type="NCBIfam" id="NF038081">
    <property type="entry name" value="BN159_2729_fam"/>
    <property type="match status" value="1"/>
</dbReference>
<comment type="caution">
    <text evidence="1">The sequence shown here is derived from an EMBL/GenBank/DDBJ whole genome shotgun (WGS) entry which is preliminary data.</text>
</comment>
<proteinExistence type="predicted"/>
<gene>
    <name evidence="1" type="ORF">RM704_10360</name>
</gene>
<reference evidence="1" key="1">
    <citation type="submission" date="2024-05" db="EMBL/GenBank/DDBJ databases">
        <title>30 novel species of actinomycetes from the DSMZ collection.</title>
        <authorList>
            <person name="Nouioui I."/>
        </authorList>
    </citation>
    <scope>NUCLEOTIDE SEQUENCE</scope>
    <source>
        <strain evidence="1">DSM 3412</strain>
    </source>
</reference>
<evidence type="ECO:0000313" key="1">
    <source>
        <dbReference type="EMBL" id="MDT0567866.1"/>
    </source>
</evidence>
<evidence type="ECO:0000313" key="2">
    <source>
        <dbReference type="Proteomes" id="UP001180737"/>
    </source>
</evidence>
<organism evidence="1 2">
    <name type="scientific">Streptomyces gottesmaniae</name>
    <dbReference type="NCBI Taxonomy" id="3075518"/>
    <lineage>
        <taxon>Bacteria</taxon>
        <taxon>Bacillati</taxon>
        <taxon>Actinomycetota</taxon>
        <taxon>Actinomycetes</taxon>
        <taxon>Kitasatosporales</taxon>
        <taxon>Streptomycetaceae</taxon>
        <taxon>Streptomyces</taxon>
    </lineage>
</organism>